<reference evidence="2 3" key="1">
    <citation type="journal article" date="2011" name="J. Bacteriol.">
        <title>Draft genome of the psychrotolerant acidophile Acidithiobacillus ferrivorans SS3.</title>
        <authorList>
            <person name="Liljeqvist M."/>
            <person name="Valdes J."/>
            <person name="Holmes D.S."/>
            <person name="Dopson M."/>
        </authorList>
    </citation>
    <scope>NUCLEOTIDE SEQUENCE [LARGE SCALE GENOMIC DNA]</scope>
    <source>
        <strain evidence="2 3">SS3</strain>
    </source>
</reference>
<dbReference type="AlphaFoldDB" id="G0JTT5"/>
<dbReference type="HOGENOM" id="CLU_2462063_0_0_6"/>
<gene>
    <name evidence="2" type="ORF">Acife_2976</name>
</gene>
<dbReference type="EMBL" id="CP002985">
    <property type="protein sequence ID" value="AEM49050.1"/>
    <property type="molecule type" value="Genomic_DNA"/>
</dbReference>
<accession>G0JTT5</accession>
<keyword evidence="1" id="KW-0812">Transmembrane</keyword>
<keyword evidence="1" id="KW-0472">Membrane</keyword>
<organism evidence="2 3">
    <name type="scientific">Acidithiobacillus ferrivorans SS3</name>
    <dbReference type="NCBI Taxonomy" id="743299"/>
    <lineage>
        <taxon>Bacteria</taxon>
        <taxon>Pseudomonadati</taxon>
        <taxon>Pseudomonadota</taxon>
        <taxon>Acidithiobacillia</taxon>
        <taxon>Acidithiobacillales</taxon>
        <taxon>Acidithiobacillaceae</taxon>
        <taxon>Acidithiobacillus</taxon>
    </lineage>
</organism>
<sequence length="88" mass="9612">MLLTRRFLGAIARAFKALDTRKNRAMLADELRLAAKGAAAFIAVDGFFQDQVERLMLAVAVWCALLLIAATIVTPEESQTTASSDKKE</sequence>
<keyword evidence="1" id="KW-1133">Transmembrane helix</keyword>
<evidence type="ECO:0000313" key="2">
    <source>
        <dbReference type="EMBL" id="AEM49050.1"/>
    </source>
</evidence>
<feature type="transmembrane region" description="Helical" evidence="1">
    <location>
        <begin position="55"/>
        <end position="74"/>
    </location>
</feature>
<proteinExistence type="predicted"/>
<dbReference type="Proteomes" id="UP000009220">
    <property type="component" value="Chromosome"/>
</dbReference>
<dbReference type="STRING" id="743299.Acife_2976"/>
<evidence type="ECO:0000313" key="3">
    <source>
        <dbReference type="Proteomes" id="UP000009220"/>
    </source>
</evidence>
<name>G0JTT5_9PROT</name>
<protein>
    <submittedName>
        <fullName evidence="2">Uncharacterized protein</fullName>
    </submittedName>
</protein>
<evidence type="ECO:0000256" key="1">
    <source>
        <dbReference type="SAM" id="Phobius"/>
    </source>
</evidence>
<dbReference type="KEGG" id="afi:Acife_2976"/>